<evidence type="ECO:0000256" key="3">
    <source>
        <dbReference type="ARBA" id="ARBA00022771"/>
    </source>
</evidence>
<keyword evidence="9" id="KW-1185">Reference proteome</keyword>
<dbReference type="InterPro" id="IPR036236">
    <property type="entry name" value="Znf_C2H2_sf"/>
</dbReference>
<evidence type="ECO:0000256" key="5">
    <source>
        <dbReference type="PROSITE-ProRule" id="PRU00042"/>
    </source>
</evidence>
<sequence length="498" mass="55419">MDSPTARDSVSVEPPPDQQIPLDSSPSKEMAPPKSKKPQNHPDGEQCEVCGLVLARRGDMPRHMRTHLEDKSHMLHRCTWEGCDYSSLQRGNVDTHYRTHTKEQTHICPDCEFKSVDGGSLTRHRRRKHGYVPKPRKSRYNAPQPLTSTSATPEPSTSTAASRASRRHQPYSRPPSESCESSNRSSPTPERESSTTPAPADVTTTTAFPVIIPDEPNNMTLVLSDCKALATGIDACEDYPLDFMNFWQPRDSQDYERIGRGPKAMHAAADATYQMQDSMPLLITEKGSVPPFSYLGWTLEDLIESPNASAMQAWDLNDEHLVGCLNLNPPKFSAKQDWDLDATAEDAQVDVHMGEQCVVSLPPVVEEMDMNRMAPDSDQSHAIQWDTTSYNVPSYPEDSMFDYDAMYDGIEPPPLPYDWLPLEPYSAAPSATSLGWNVDFGLTSAASSPYSSTIPLDPFLQLSTDSPMSEDPSQYIPSPQSIPPLPLYPSTPFEWEQL</sequence>
<feature type="compositionally biased region" description="Basic residues" evidence="6">
    <location>
        <begin position="122"/>
        <end position="139"/>
    </location>
</feature>
<dbReference type="PROSITE" id="PS00028">
    <property type="entry name" value="ZINC_FINGER_C2H2_1"/>
    <property type="match status" value="1"/>
</dbReference>
<evidence type="ECO:0000256" key="4">
    <source>
        <dbReference type="ARBA" id="ARBA00022833"/>
    </source>
</evidence>
<feature type="compositionally biased region" description="Low complexity" evidence="6">
    <location>
        <begin position="174"/>
        <end position="206"/>
    </location>
</feature>
<dbReference type="PROSITE" id="PS50157">
    <property type="entry name" value="ZINC_FINGER_C2H2_2"/>
    <property type="match status" value="2"/>
</dbReference>
<proteinExistence type="predicted"/>
<feature type="region of interest" description="Disordered" evidence="6">
    <location>
        <begin position="461"/>
        <end position="498"/>
    </location>
</feature>
<feature type="region of interest" description="Disordered" evidence="6">
    <location>
        <begin position="1"/>
        <end position="45"/>
    </location>
</feature>
<gene>
    <name evidence="8" type="ORF">AAF712_006882</name>
</gene>
<evidence type="ECO:0000256" key="1">
    <source>
        <dbReference type="ARBA" id="ARBA00022723"/>
    </source>
</evidence>
<name>A0ABR2ZZ38_9AGAR</name>
<feature type="domain" description="C2H2-type" evidence="7">
    <location>
        <begin position="76"/>
        <end position="105"/>
    </location>
</feature>
<feature type="compositionally biased region" description="Pro residues" evidence="6">
    <location>
        <begin position="480"/>
        <end position="489"/>
    </location>
</feature>
<dbReference type="InterPro" id="IPR013087">
    <property type="entry name" value="Znf_C2H2_type"/>
</dbReference>
<keyword evidence="1" id="KW-0479">Metal-binding</keyword>
<evidence type="ECO:0000313" key="8">
    <source>
        <dbReference type="EMBL" id="KAL0066054.1"/>
    </source>
</evidence>
<dbReference type="PANTHER" id="PTHR14003">
    <property type="entry name" value="TRANSCRIPTIONAL REPRESSOR PROTEIN YY"/>
    <property type="match status" value="1"/>
</dbReference>
<evidence type="ECO:0000256" key="2">
    <source>
        <dbReference type="ARBA" id="ARBA00022737"/>
    </source>
</evidence>
<dbReference type="PANTHER" id="PTHR14003:SF19">
    <property type="entry name" value="YY2 TRANSCRIPTION FACTOR"/>
    <property type="match status" value="1"/>
</dbReference>
<evidence type="ECO:0000259" key="7">
    <source>
        <dbReference type="PROSITE" id="PS50157"/>
    </source>
</evidence>
<keyword evidence="2" id="KW-0677">Repeat</keyword>
<dbReference type="SMART" id="SM00355">
    <property type="entry name" value="ZnF_C2H2"/>
    <property type="match status" value="3"/>
</dbReference>
<organism evidence="8 9">
    <name type="scientific">Marasmius tenuissimus</name>
    <dbReference type="NCBI Taxonomy" id="585030"/>
    <lineage>
        <taxon>Eukaryota</taxon>
        <taxon>Fungi</taxon>
        <taxon>Dikarya</taxon>
        <taxon>Basidiomycota</taxon>
        <taxon>Agaricomycotina</taxon>
        <taxon>Agaricomycetes</taxon>
        <taxon>Agaricomycetidae</taxon>
        <taxon>Agaricales</taxon>
        <taxon>Marasmiineae</taxon>
        <taxon>Marasmiaceae</taxon>
        <taxon>Marasmius</taxon>
    </lineage>
</organism>
<feature type="compositionally biased region" description="Low complexity" evidence="6">
    <location>
        <begin position="147"/>
        <end position="163"/>
    </location>
</feature>
<comment type="caution">
    <text evidence="8">The sequence shown here is derived from an EMBL/GenBank/DDBJ whole genome shotgun (WGS) entry which is preliminary data.</text>
</comment>
<reference evidence="8 9" key="1">
    <citation type="submission" date="2024-05" db="EMBL/GenBank/DDBJ databases">
        <title>A draft genome resource for the thread blight pathogen Marasmius tenuissimus strain MS-2.</title>
        <authorList>
            <person name="Yulfo-Soto G.E."/>
            <person name="Baruah I.K."/>
            <person name="Amoako-Attah I."/>
            <person name="Bukari Y."/>
            <person name="Meinhardt L.W."/>
            <person name="Bailey B.A."/>
            <person name="Cohen S.P."/>
        </authorList>
    </citation>
    <scope>NUCLEOTIDE SEQUENCE [LARGE SCALE GENOMIC DNA]</scope>
    <source>
        <strain evidence="8 9">MS-2</strain>
    </source>
</reference>
<feature type="region of interest" description="Disordered" evidence="6">
    <location>
        <begin position="111"/>
        <end position="206"/>
    </location>
</feature>
<dbReference type="Gene3D" id="3.30.160.60">
    <property type="entry name" value="Classic Zinc Finger"/>
    <property type="match status" value="1"/>
</dbReference>
<evidence type="ECO:0000256" key="6">
    <source>
        <dbReference type="SAM" id="MobiDB-lite"/>
    </source>
</evidence>
<keyword evidence="3 5" id="KW-0863">Zinc-finger</keyword>
<protein>
    <recommendedName>
        <fullName evidence="7">C2H2-type domain-containing protein</fullName>
    </recommendedName>
</protein>
<dbReference type="Proteomes" id="UP001437256">
    <property type="component" value="Unassembled WGS sequence"/>
</dbReference>
<keyword evidence="4" id="KW-0862">Zinc</keyword>
<dbReference type="EMBL" id="JBBXMP010000039">
    <property type="protein sequence ID" value="KAL0066054.1"/>
    <property type="molecule type" value="Genomic_DNA"/>
</dbReference>
<accession>A0ABR2ZZ38</accession>
<dbReference type="SUPFAM" id="SSF57667">
    <property type="entry name" value="beta-beta-alpha zinc fingers"/>
    <property type="match status" value="1"/>
</dbReference>
<evidence type="ECO:0000313" key="9">
    <source>
        <dbReference type="Proteomes" id="UP001437256"/>
    </source>
</evidence>
<feature type="domain" description="C2H2-type" evidence="7">
    <location>
        <begin position="45"/>
        <end position="72"/>
    </location>
</feature>